<evidence type="ECO:0000256" key="1">
    <source>
        <dbReference type="SAM" id="MobiDB-lite"/>
    </source>
</evidence>
<evidence type="ECO:0000313" key="2">
    <source>
        <dbReference type="EMBL" id="CAH2246705.1"/>
    </source>
</evidence>
<keyword evidence="3" id="KW-1185">Reference proteome</keyword>
<evidence type="ECO:0000313" key="3">
    <source>
        <dbReference type="Proteomes" id="UP001295444"/>
    </source>
</evidence>
<feature type="compositionally biased region" description="Basic residues" evidence="1">
    <location>
        <begin position="123"/>
        <end position="138"/>
    </location>
</feature>
<feature type="region of interest" description="Disordered" evidence="1">
    <location>
        <begin position="1"/>
        <end position="231"/>
    </location>
</feature>
<dbReference type="Proteomes" id="UP001295444">
    <property type="component" value="Chromosome 02"/>
</dbReference>
<proteinExistence type="predicted"/>
<feature type="compositionally biased region" description="Basic and acidic residues" evidence="1">
    <location>
        <begin position="69"/>
        <end position="79"/>
    </location>
</feature>
<accession>A0AAD1VQW4</accession>
<sequence>MAVAGSNSMGAADGPTQLGQQRQATSVAEGKSGCQGQHWESPADRAAHRGLGSLHGAQSQGSALCTEESGVRHGREGRRGSSQGRQDCRSHPRPEDSRERCRDSVRHDRAWSTRERSPSASRCSRRRSVCRERRRRDRRSASWSSDRSSQGQRCNTYGQEGQAARWDRLREDELERREEGRVGGHTNRLPRCSTPYRSRNATPTIPRRDQTGRRRRLLDTPEPYAADGRKATSRPGALAVWSLGGSLIRLLCTEEGRTEHSWVFFWKRWS</sequence>
<feature type="compositionally biased region" description="Basic and acidic residues" evidence="1">
    <location>
        <begin position="165"/>
        <end position="182"/>
    </location>
</feature>
<feature type="compositionally biased region" description="Polar residues" evidence="1">
    <location>
        <begin position="17"/>
        <end position="26"/>
    </location>
</feature>
<reference evidence="2" key="1">
    <citation type="submission" date="2022-03" db="EMBL/GenBank/DDBJ databases">
        <authorList>
            <person name="Alioto T."/>
            <person name="Alioto T."/>
            <person name="Gomez Garrido J."/>
        </authorList>
    </citation>
    <scope>NUCLEOTIDE SEQUENCE</scope>
</reference>
<name>A0AAD1VQW4_PELCU</name>
<dbReference type="EMBL" id="OW240913">
    <property type="protein sequence ID" value="CAH2246705.1"/>
    <property type="molecule type" value="Genomic_DNA"/>
</dbReference>
<protein>
    <submittedName>
        <fullName evidence="2">Uncharacterized protein</fullName>
    </submittedName>
</protein>
<dbReference type="AlphaFoldDB" id="A0AAD1VQW4"/>
<feature type="compositionally biased region" description="Polar residues" evidence="1">
    <location>
        <begin position="150"/>
        <end position="159"/>
    </location>
</feature>
<organism evidence="2 3">
    <name type="scientific">Pelobates cultripes</name>
    <name type="common">Western spadefoot toad</name>
    <dbReference type="NCBI Taxonomy" id="61616"/>
    <lineage>
        <taxon>Eukaryota</taxon>
        <taxon>Metazoa</taxon>
        <taxon>Chordata</taxon>
        <taxon>Craniata</taxon>
        <taxon>Vertebrata</taxon>
        <taxon>Euteleostomi</taxon>
        <taxon>Amphibia</taxon>
        <taxon>Batrachia</taxon>
        <taxon>Anura</taxon>
        <taxon>Pelobatoidea</taxon>
        <taxon>Pelobatidae</taxon>
        <taxon>Pelobates</taxon>
    </lineage>
</organism>
<gene>
    <name evidence="2" type="ORF">PECUL_23A024948</name>
</gene>
<feature type="compositionally biased region" description="Basic and acidic residues" evidence="1">
    <location>
        <begin position="86"/>
        <end position="117"/>
    </location>
</feature>